<gene>
    <name evidence="1" type="primary">Vigan.04G319800</name>
    <name evidence="1" type="ORF">VIGAN_04319800</name>
</gene>
<proteinExistence type="predicted"/>
<sequence>MLDERPLHAGRASWTSVGRALDERPLSSKWRPGAPFYLAPGREPLGKLAPRVLFLTPGRETFGKTASIKPDPSLL</sequence>
<evidence type="ECO:0000313" key="2">
    <source>
        <dbReference type="Proteomes" id="UP000291084"/>
    </source>
</evidence>
<protein>
    <submittedName>
        <fullName evidence="1">Uncharacterized protein</fullName>
    </submittedName>
</protein>
<dbReference type="EMBL" id="AP015037">
    <property type="protein sequence ID" value="BAT85629.1"/>
    <property type="molecule type" value="Genomic_DNA"/>
</dbReference>
<name>A0A0S3RYH4_PHAAN</name>
<accession>A0A0S3RYH4</accession>
<keyword evidence="2" id="KW-1185">Reference proteome</keyword>
<reference evidence="1 2" key="1">
    <citation type="journal article" date="2015" name="Sci. Rep.">
        <title>The power of single molecule real-time sequencing technology in the de novo assembly of a eukaryotic genome.</title>
        <authorList>
            <person name="Sakai H."/>
            <person name="Naito K."/>
            <person name="Ogiso-Tanaka E."/>
            <person name="Takahashi Y."/>
            <person name="Iseki K."/>
            <person name="Muto C."/>
            <person name="Satou K."/>
            <person name="Teruya K."/>
            <person name="Shiroma A."/>
            <person name="Shimoji M."/>
            <person name="Hirano T."/>
            <person name="Itoh T."/>
            <person name="Kaga A."/>
            <person name="Tomooka N."/>
        </authorList>
    </citation>
    <scope>NUCLEOTIDE SEQUENCE [LARGE SCALE GENOMIC DNA]</scope>
    <source>
        <strain evidence="2">cv. Shumari</strain>
    </source>
</reference>
<organism evidence="1 2">
    <name type="scientific">Vigna angularis var. angularis</name>
    <dbReference type="NCBI Taxonomy" id="157739"/>
    <lineage>
        <taxon>Eukaryota</taxon>
        <taxon>Viridiplantae</taxon>
        <taxon>Streptophyta</taxon>
        <taxon>Embryophyta</taxon>
        <taxon>Tracheophyta</taxon>
        <taxon>Spermatophyta</taxon>
        <taxon>Magnoliopsida</taxon>
        <taxon>eudicotyledons</taxon>
        <taxon>Gunneridae</taxon>
        <taxon>Pentapetalae</taxon>
        <taxon>rosids</taxon>
        <taxon>fabids</taxon>
        <taxon>Fabales</taxon>
        <taxon>Fabaceae</taxon>
        <taxon>Papilionoideae</taxon>
        <taxon>50 kb inversion clade</taxon>
        <taxon>NPAAA clade</taxon>
        <taxon>indigoferoid/millettioid clade</taxon>
        <taxon>Phaseoleae</taxon>
        <taxon>Vigna</taxon>
    </lineage>
</organism>
<dbReference type="AlphaFoldDB" id="A0A0S3RYH4"/>
<dbReference type="Proteomes" id="UP000291084">
    <property type="component" value="Chromosome 4"/>
</dbReference>
<evidence type="ECO:0000313" key="1">
    <source>
        <dbReference type="EMBL" id="BAT85629.1"/>
    </source>
</evidence>